<dbReference type="PROSITE" id="PS51257">
    <property type="entry name" value="PROKAR_LIPOPROTEIN"/>
    <property type="match status" value="1"/>
</dbReference>
<feature type="compositionally biased region" description="Basic and acidic residues" evidence="1">
    <location>
        <begin position="29"/>
        <end position="42"/>
    </location>
</feature>
<reference evidence="2" key="1">
    <citation type="journal article" date="2014" name="Int. J. Syst. Evol. Microbiol.">
        <title>Complete genome sequence of Corynebacterium casei LMG S-19264T (=DSM 44701T), isolated from a smear-ripened cheese.</title>
        <authorList>
            <consortium name="US DOE Joint Genome Institute (JGI-PGF)"/>
            <person name="Walter F."/>
            <person name="Albersmeier A."/>
            <person name="Kalinowski J."/>
            <person name="Ruckert C."/>
        </authorList>
    </citation>
    <scope>NUCLEOTIDE SEQUENCE</scope>
    <source>
        <strain evidence="2">CGMCC 1.12698</strain>
    </source>
</reference>
<evidence type="ECO:0000313" key="3">
    <source>
        <dbReference type="Proteomes" id="UP000605259"/>
    </source>
</evidence>
<dbReference type="AlphaFoldDB" id="A0A917AZ21"/>
<feature type="region of interest" description="Disordered" evidence="1">
    <location>
        <begin position="24"/>
        <end position="46"/>
    </location>
</feature>
<reference evidence="2" key="2">
    <citation type="submission" date="2020-09" db="EMBL/GenBank/DDBJ databases">
        <authorList>
            <person name="Sun Q."/>
            <person name="Zhou Y."/>
        </authorList>
    </citation>
    <scope>NUCLEOTIDE SEQUENCE</scope>
    <source>
        <strain evidence="2">CGMCC 1.12698</strain>
    </source>
</reference>
<comment type="caution">
    <text evidence="2">The sequence shown here is derived from an EMBL/GenBank/DDBJ whole genome shotgun (WGS) entry which is preliminary data.</text>
</comment>
<sequence>MKKKAKILSPVLLGLTLVITGCTGNPQESKPETKQEQTKEQQTKPSAIQIQEVKPLNALTLQITFAEPLSKDEVDGSKLDEIKKSFAFDNGMSIVNVPQLKIGATSTYVVPVTIQKPGTTYTLSYNGGEKKTFAASDVKVGMNGTKQVTNDTFEIDSLQTDGVVDYANIIEAYKAGRGDQSFQVNDENKDANGKQYQVISSLRDREVTVTSDKGEAIVAKYVPFTQAADRRQAPKFRLPEGKLLTPGVKYTVSSDWATFKNPTFTAAQITPLVMKSAEEIDDKSFQVTLDKDPGMELLAGRSVQLEAEDGSKVQAQYRFSSRKGAVGIFDVKDKTLKAGVKYKVVPTNNWANADGVTLTAK</sequence>
<gene>
    <name evidence="2" type="ORF">GCM10007140_36450</name>
</gene>
<dbReference type="Proteomes" id="UP000605259">
    <property type="component" value="Unassembled WGS sequence"/>
</dbReference>
<dbReference type="EMBL" id="BMFK01000006">
    <property type="protein sequence ID" value="GGE83655.1"/>
    <property type="molecule type" value="Genomic_DNA"/>
</dbReference>
<protein>
    <submittedName>
        <fullName evidence="2">Uncharacterized protein</fullName>
    </submittedName>
</protein>
<proteinExistence type="predicted"/>
<keyword evidence="3" id="KW-1185">Reference proteome</keyword>
<organism evidence="2 3">
    <name type="scientific">Priestia taiwanensis</name>
    <dbReference type="NCBI Taxonomy" id="1347902"/>
    <lineage>
        <taxon>Bacteria</taxon>
        <taxon>Bacillati</taxon>
        <taxon>Bacillota</taxon>
        <taxon>Bacilli</taxon>
        <taxon>Bacillales</taxon>
        <taxon>Bacillaceae</taxon>
        <taxon>Priestia</taxon>
    </lineage>
</organism>
<evidence type="ECO:0000256" key="1">
    <source>
        <dbReference type="SAM" id="MobiDB-lite"/>
    </source>
</evidence>
<evidence type="ECO:0000313" key="2">
    <source>
        <dbReference type="EMBL" id="GGE83655.1"/>
    </source>
</evidence>
<accession>A0A917AZ21</accession>
<name>A0A917AZ21_9BACI</name>
<dbReference type="RefSeq" id="WP_188389937.1">
    <property type="nucleotide sequence ID" value="NZ_BMFK01000006.1"/>
</dbReference>